<evidence type="ECO:0000256" key="2">
    <source>
        <dbReference type="ARBA" id="ARBA00022771"/>
    </source>
</evidence>
<organism evidence="7 8">
    <name type="scientific">Bugula neritina</name>
    <name type="common">Brown bryozoan</name>
    <name type="synonym">Sertularia neritina</name>
    <dbReference type="NCBI Taxonomy" id="10212"/>
    <lineage>
        <taxon>Eukaryota</taxon>
        <taxon>Metazoa</taxon>
        <taxon>Spiralia</taxon>
        <taxon>Lophotrochozoa</taxon>
        <taxon>Bryozoa</taxon>
        <taxon>Gymnolaemata</taxon>
        <taxon>Cheilostomatida</taxon>
        <taxon>Flustrina</taxon>
        <taxon>Buguloidea</taxon>
        <taxon>Bugulidae</taxon>
        <taxon>Bugula</taxon>
    </lineage>
</organism>
<protein>
    <submittedName>
        <fullName evidence="7">TTF2</fullName>
    </submittedName>
</protein>
<evidence type="ECO:0000313" key="7">
    <source>
        <dbReference type="EMBL" id="KAF6029631.1"/>
    </source>
</evidence>
<feature type="compositionally biased region" description="Polar residues" evidence="5">
    <location>
        <begin position="168"/>
        <end position="177"/>
    </location>
</feature>
<reference evidence="7" key="1">
    <citation type="submission" date="2020-06" db="EMBL/GenBank/DDBJ databases">
        <title>Draft genome of Bugula neritina, a colonial animal packing powerful symbionts and potential medicines.</title>
        <authorList>
            <person name="Rayko M."/>
        </authorList>
    </citation>
    <scope>NUCLEOTIDE SEQUENCE [LARGE SCALE GENOMIC DNA]</scope>
    <source>
        <strain evidence="7">Kwan_BN1</strain>
    </source>
</reference>
<dbReference type="GO" id="GO:0008270">
    <property type="term" value="F:zinc ion binding"/>
    <property type="evidence" value="ECO:0007669"/>
    <property type="project" value="UniProtKB-KW"/>
</dbReference>
<name>A0A7J7JV96_BUGNE</name>
<evidence type="ECO:0000256" key="4">
    <source>
        <dbReference type="PROSITE-ProRule" id="PRU01343"/>
    </source>
</evidence>
<evidence type="ECO:0000256" key="5">
    <source>
        <dbReference type="SAM" id="MobiDB-lite"/>
    </source>
</evidence>
<evidence type="ECO:0000256" key="3">
    <source>
        <dbReference type="ARBA" id="ARBA00022833"/>
    </source>
</evidence>
<dbReference type="AlphaFoldDB" id="A0A7J7JV96"/>
<evidence type="ECO:0000313" key="8">
    <source>
        <dbReference type="Proteomes" id="UP000593567"/>
    </source>
</evidence>
<sequence>MSVAVLQEEMFSSKCIKHDKPCMIKTGVKDGPNKGKSFLICSNTASPCDHRAAIEWAEFYKMSTHCRKKKLQEKKSLVVKPKIKSDSAVQPMSDGSSSVAALTQSVIRSAKDPFAARQYIVSEIEKKKYCNLLRMASRLPDGGQKIKDQLRQLQEALVTCGNADVTTNTSDSKTASSVRPAFTSHSEGNRVLPTENQRLPPHVLREMYSQSAPGKNLYGGRMTGQRLELVSSVTNEALETLHKYDCYTLLYFTSSSCITSSNHECEVEVFIEI</sequence>
<dbReference type="EMBL" id="VXIV02001799">
    <property type="protein sequence ID" value="KAF6029631.1"/>
    <property type="molecule type" value="Genomic_DNA"/>
</dbReference>
<comment type="caution">
    <text evidence="7">The sequence shown here is derived from an EMBL/GenBank/DDBJ whole genome shotgun (WGS) entry which is preliminary data.</text>
</comment>
<keyword evidence="8" id="KW-1185">Reference proteome</keyword>
<feature type="domain" description="GRF-type" evidence="6">
    <location>
        <begin position="15"/>
        <end position="60"/>
    </location>
</feature>
<dbReference type="PROSITE" id="PS51999">
    <property type="entry name" value="ZF_GRF"/>
    <property type="match status" value="1"/>
</dbReference>
<feature type="region of interest" description="Disordered" evidence="5">
    <location>
        <begin position="168"/>
        <end position="194"/>
    </location>
</feature>
<gene>
    <name evidence="7" type="ORF">EB796_012040</name>
</gene>
<dbReference type="Proteomes" id="UP000593567">
    <property type="component" value="Unassembled WGS sequence"/>
</dbReference>
<proteinExistence type="predicted"/>
<evidence type="ECO:0000259" key="6">
    <source>
        <dbReference type="PROSITE" id="PS51999"/>
    </source>
</evidence>
<keyword evidence="1" id="KW-0479">Metal-binding</keyword>
<keyword evidence="3" id="KW-0862">Zinc</keyword>
<keyword evidence="2 4" id="KW-0863">Zinc-finger</keyword>
<accession>A0A7J7JV96</accession>
<evidence type="ECO:0000256" key="1">
    <source>
        <dbReference type="ARBA" id="ARBA00022723"/>
    </source>
</evidence>
<dbReference type="InterPro" id="IPR010666">
    <property type="entry name" value="Znf_GRF"/>
</dbReference>